<organism evidence="2 3">
    <name type="scientific">Microcystis aeruginosa NIES-3804</name>
    <dbReference type="NCBI Taxonomy" id="2517783"/>
    <lineage>
        <taxon>Bacteria</taxon>
        <taxon>Bacillati</taxon>
        <taxon>Cyanobacteriota</taxon>
        <taxon>Cyanophyceae</taxon>
        <taxon>Oscillatoriophycideae</taxon>
        <taxon>Chroococcales</taxon>
        <taxon>Microcystaceae</taxon>
        <taxon>Microcystis</taxon>
    </lineage>
</organism>
<dbReference type="SUPFAM" id="SSF52980">
    <property type="entry name" value="Restriction endonuclease-like"/>
    <property type="match status" value="2"/>
</dbReference>
<dbReference type="InterPro" id="IPR024271">
    <property type="entry name" value="DUF3782"/>
</dbReference>
<protein>
    <recommendedName>
        <fullName evidence="4">DUF3782 domain-containing protein</fullName>
    </recommendedName>
</protein>
<comment type="caution">
    <text evidence="2">The sequence shown here is derived from an EMBL/GenBank/DDBJ whole genome shotgun (WGS) entry which is preliminary data.</text>
</comment>
<feature type="compositionally biased region" description="Low complexity" evidence="1">
    <location>
        <begin position="22"/>
        <end position="47"/>
    </location>
</feature>
<evidence type="ECO:0000313" key="2">
    <source>
        <dbReference type="EMBL" id="GCL51408.1"/>
    </source>
</evidence>
<dbReference type="PANTHER" id="PTHR38753:SF1">
    <property type="entry name" value="SLR1441 PROTEIN"/>
    <property type="match status" value="1"/>
</dbReference>
<dbReference type="Pfam" id="PF12644">
    <property type="entry name" value="DUF3782"/>
    <property type="match status" value="1"/>
</dbReference>
<dbReference type="PANTHER" id="PTHR38753">
    <property type="entry name" value="SLR1441 PROTEIN"/>
    <property type="match status" value="1"/>
</dbReference>
<gene>
    <name evidence="2" type="ORF">NIES3804_29870</name>
</gene>
<feature type="region of interest" description="Disordered" evidence="1">
    <location>
        <begin position="22"/>
        <end position="58"/>
    </location>
</feature>
<dbReference type="Gene3D" id="1.20.120.330">
    <property type="entry name" value="Nucleotidyltransferases domain 2"/>
    <property type="match status" value="1"/>
</dbReference>
<dbReference type="AlphaFoldDB" id="A0A6H9G7S5"/>
<dbReference type="EMBL" id="BJCI01000054">
    <property type="protein sequence ID" value="GCL51408.1"/>
    <property type="molecule type" value="Genomic_DNA"/>
</dbReference>
<sequence length="247" mass="27937">MTATIEDIREILKELAQSQQELSQSQQELSQSQQELSQAQQELSQAQKETDKQIKETDKQINRVSKQIGELGNRLGEFVEWQVRPAVVRLFQERGIDVHEFHPGISVKRDNEGLEIDLLVVNDTDAILVEVKSKLSREAKLFVGWVSGSVTHAGVGFHASTQPTFILYLIPPTHLTQRDVDEHLQRLAKFKRLMPRFRDVKALGAVAAMIVPNEVASYACRQGLFVLVQSGENVIILNDAEFTPRVW</sequence>
<accession>A0A6H9G7S5</accession>
<dbReference type="RefSeq" id="WP_159294151.1">
    <property type="nucleotide sequence ID" value="NZ_BJCI01000054.1"/>
</dbReference>
<evidence type="ECO:0000313" key="3">
    <source>
        <dbReference type="Proteomes" id="UP000435041"/>
    </source>
</evidence>
<proteinExistence type="predicted"/>
<evidence type="ECO:0000256" key="1">
    <source>
        <dbReference type="SAM" id="MobiDB-lite"/>
    </source>
</evidence>
<dbReference type="Proteomes" id="UP000435041">
    <property type="component" value="Unassembled WGS sequence"/>
</dbReference>
<evidence type="ECO:0008006" key="4">
    <source>
        <dbReference type="Google" id="ProtNLM"/>
    </source>
</evidence>
<feature type="compositionally biased region" description="Basic and acidic residues" evidence="1">
    <location>
        <begin position="48"/>
        <end position="58"/>
    </location>
</feature>
<name>A0A6H9G7S5_MICAE</name>
<dbReference type="InterPro" id="IPR011335">
    <property type="entry name" value="Restrct_endonuc-II-like"/>
</dbReference>
<reference evidence="2 3" key="1">
    <citation type="submission" date="2019-02" db="EMBL/GenBank/DDBJ databases">
        <title>Draft genome sequence of Arthrospira platensis NIES-3804.</title>
        <authorList>
            <person name="Yamaguchi H."/>
            <person name="Suzuki S."/>
            <person name="Kawachi M."/>
        </authorList>
    </citation>
    <scope>NUCLEOTIDE SEQUENCE [LARGE SCALE GENOMIC DNA]</scope>
    <source>
        <strain evidence="2 3">NIES-3804</strain>
    </source>
</reference>